<keyword evidence="7" id="KW-0813">Transport</keyword>
<dbReference type="InterPro" id="IPR004681">
    <property type="entry name" value="TRAP_DctM"/>
</dbReference>
<keyword evidence="5 8" id="KW-1133">Transmembrane helix</keyword>
<evidence type="ECO:0000256" key="4">
    <source>
        <dbReference type="ARBA" id="ARBA00022692"/>
    </source>
</evidence>
<evidence type="ECO:0000259" key="9">
    <source>
        <dbReference type="Pfam" id="PF06808"/>
    </source>
</evidence>
<evidence type="ECO:0000256" key="6">
    <source>
        <dbReference type="ARBA" id="ARBA00023136"/>
    </source>
</evidence>
<feature type="transmembrane region" description="Helical" evidence="8">
    <location>
        <begin position="321"/>
        <end position="341"/>
    </location>
</feature>
<evidence type="ECO:0000256" key="8">
    <source>
        <dbReference type="SAM" id="Phobius"/>
    </source>
</evidence>
<feature type="transmembrane region" description="Helical" evidence="8">
    <location>
        <begin position="405"/>
        <end position="426"/>
    </location>
</feature>
<evidence type="ECO:0000313" key="11">
    <source>
        <dbReference type="Proteomes" id="UP001166251"/>
    </source>
</evidence>
<sequence>MSYGVIAAAMFSLMMLLMATGQRVFAAIGAVAAIAAMALWGTGGAEIPFTAAMKLMNWYPMLTLPMFIFMGYILSESKIADDLYKMFHVWMGPMPGGLAIGTIGLMVLVSAMNGLSVAGMAIGATIALPELLKRNYDKKMVTGVIQAGSSLGILVPPSVVLVLYAMIARQPVGQLWLAGIIPGLVMAALFIIYIAVRCRMNPSLGPTLSKEERAVPMAEKLRLLGAGMLPLAIFAVMMVPFVNGWTSLVESSAIGAMAALLAAILKRRLTRKVFENSVRSTLGISCMFMWIILAALGFGAVFDGLGAVKSIEHLFTDQLGLSPWTILILMQLSFLIMGTFLDDTAMLVIVAPLYVPLVNALGFDLIWYGVLYTVTSQIAYMTPPFGYNLFLMRAMAPPEISLRDIYGSVAPFVVIMLVSLILIMVFPDLAMWLPEKVYGN</sequence>
<feature type="transmembrane region" description="Helical" evidence="8">
    <location>
        <begin position="87"/>
        <end position="109"/>
    </location>
</feature>
<dbReference type="RefSeq" id="WP_220102390.1">
    <property type="nucleotide sequence ID" value="NZ_JAHZSS010000001.1"/>
</dbReference>
<feature type="transmembrane region" description="Helical" evidence="8">
    <location>
        <begin position="353"/>
        <end position="374"/>
    </location>
</feature>
<feature type="transmembrane region" description="Helical" evidence="8">
    <location>
        <begin position="277"/>
        <end position="301"/>
    </location>
</feature>
<feature type="domain" description="TRAP C4-dicarboxylate transport system permease DctM subunit" evidence="9">
    <location>
        <begin position="12"/>
        <end position="428"/>
    </location>
</feature>
<evidence type="ECO:0000256" key="5">
    <source>
        <dbReference type="ARBA" id="ARBA00022989"/>
    </source>
</evidence>
<feature type="transmembrane region" description="Helical" evidence="8">
    <location>
        <begin position="223"/>
        <end position="242"/>
    </location>
</feature>
<feature type="transmembrane region" description="Helical" evidence="8">
    <location>
        <begin position="173"/>
        <end position="196"/>
    </location>
</feature>
<organism evidence="10 11">
    <name type="scientific">Neiella holothuriorum</name>
    <dbReference type="NCBI Taxonomy" id="2870530"/>
    <lineage>
        <taxon>Bacteria</taxon>
        <taxon>Pseudomonadati</taxon>
        <taxon>Pseudomonadota</taxon>
        <taxon>Gammaproteobacteria</taxon>
        <taxon>Alteromonadales</taxon>
        <taxon>Echinimonadaceae</taxon>
        <taxon>Neiella</taxon>
    </lineage>
</organism>
<accession>A0ABS7EBL7</accession>
<dbReference type="PANTHER" id="PTHR33362">
    <property type="entry name" value="SIALIC ACID TRAP TRANSPORTER PERMEASE PROTEIN SIAT-RELATED"/>
    <property type="match status" value="1"/>
</dbReference>
<evidence type="ECO:0000256" key="7">
    <source>
        <dbReference type="RuleBase" id="RU369079"/>
    </source>
</evidence>
<dbReference type="EMBL" id="JAHZSS010000001">
    <property type="protein sequence ID" value="MBW8189722.1"/>
    <property type="molecule type" value="Genomic_DNA"/>
</dbReference>
<name>A0ABS7EBL7_9GAMM</name>
<dbReference type="Pfam" id="PF06808">
    <property type="entry name" value="DctM"/>
    <property type="match status" value="1"/>
</dbReference>
<comment type="function">
    <text evidence="7">Part of the tripartite ATP-independent periplasmic (TRAP) transport system.</text>
</comment>
<feature type="transmembrane region" description="Helical" evidence="8">
    <location>
        <begin position="144"/>
        <end position="167"/>
    </location>
</feature>
<protein>
    <submittedName>
        <fullName evidence="10">TRAP transporter large permease subunit</fullName>
    </submittedName>
</protein>
<keyword evidence="11" id="KW-1185">Reference proteome</keyword>
<dbReference type="PIRSF" id="PIRSF006066">
    <property type="entry name" value="HI0050"/>
    <property type="match status" value="1"/>
</dbReference>
<feature type="transmembrane region" description="Helical" evidence="8">
    <location>
        <begin position="248"/>
        <end position="265"/>
    </location>
</feature>
<proteinExistence type="predicted"/>
<comment type="caution">
    <text evidence="10">The sequence shown here is derived from an EMBL/GenBank/DDBJ whole genome shotgun (WGS) entry which is preliminary data.</text>
</comment>
<feature type="transmembrane region" description="Helical" evidence="8">
    <location>
        <begin position="115"/>
        <end position="132"/>
    </location>
</feature>
<keyword evidence="4 8" id="KW-0812">Transmembrane</keyword>
<keyword evidence="3 7" id="KW-0997">Cell inner membrane</keyword>
<evidence type="ECO:0000256" key="1">
    <source>
        <dbReference type="ARBA" id="ARBA00004429"/>
    </source>
</evidence>
<evidence type="ECO:0000256" key="2">
    <source>
        <dbReference type="ARBA" id="ARBA00022475"/>
    </source>
</evidence>
<reference evidence="10" key="1">
    <citation type="submission" date="2021-07" db="EMBL/GenBank/DDBJ databases">
        <title>Neiella marina sp. nov., isolated from the intestinal content of sea cucumber Apostichopus japonicus.</title>
        <authorList>
            <person name="Bai X."/>
        </authorList>
    </citation>
    <scope>NUCLEOTIDE SEQUENCE</scope>
    <source>
        <strain evidence="10">126</strain>
    </source>
</reference>
<feature type="transmembrane region" description="Helical" evidence="8">
    <location>
        <begin position="56"/>
        <end position="75"/>
    </location>
</feature>
<dbReference type="Proteomes" id="UP001166251">
    <property type="component" value="Unassembled WGS sequence"/>
</dbReference>
<dbReference type="InterPro" id="IPR010656">
    <property type="entry name" value="DctM"/>
</dbReference>
<keyword evidence="6 8" id="KW-0472">Membrane</keyword>
<comment type="subcellular location">
    <subcellularLocation>
        <location evidence="1 7">Cell inner membrane</location>
        <topology evidence="1 7">Multi-pass membrane protein</topology>
    </subcellularLocation>
</comment>
<dbReference type="PANTHER" id="PTHR33362:SF5">
    <property type="entry name" value="C4-DICARBOXYLATE TRAP TRANSPORTER LARGE PERMEASE PROTEIN DCTM"/>
    <property type="match status" value="1"/>
</dbReference>
<evidence type="ECO:0000256" key="3">
    <source>
        <dbReference type="ARBA" id="ARBA00022519"/>
    </source>
</evidence>
<gene>
    <name evidence="10" type="ORF">K0504_01630</name>
</gene>
<evidence type="ECO:0000313" key="10">
    <source>
        <dbReference type="EMBL" id="MBW8189722.1"/>
    </source>
</evidence>
<keyword evidence="2" id="KW-1003">Cell membrane</keyword>